<comment type="caution">
    <text evidence="1">The sequence shown here is derived from an EMBL/GenBank/DDBJ whole genome shotgun (WGS) entry which is preliminary data.</text>
</comment>
<evidence type="ECO:0000313" key="2">
    <source>
        <dbReference type="Proteomes" id="UP000294498"/>
    </source>
</evidence>
<dbReference type="RefSeq" id="WP_133991156.1">
    <property type="nucleotide sequence ID" value="NZ_SODV01000001.1"/>
</dbReference>
<keyword evidence="2" id="KW-1185">Reference proteome</keyword>
<dbReference type="Proteomes" id="UP000294498">
    <property type="component" value="Unassembled WGS sequence"/>
</dbReference>
<name>A0A4R8DRK9_9BACT</name>
<organism evidence="1 2">
    <name type="scientific">Dinghuibacter silviterrae</name>
    <dbReference type="NCBI Taxonomy" id="1539049"/>
    <lineage>
        <taxon>Bacteria</taxon>
        <taxon>Pseudomonadati</taxon>
        <taxon>Bacteroidota</taxon>
        <taxon>Chitinophagia</taxon>
        <taxon>Chitinophagales</taxon>
        <taxon>Chitinophagaceae</taxon>
        <taxon>Dinghuibacter</taxon>
    </lineage>
</organism>
<dbReference type="InterPro" id="IPR020018">
    <property type="entry name" value="Motility-assoc_lipoprot_GldH"/>
</dbReference>
<proteinExistence type="predicted"/>
<dbReference type="EMBL" id="SODV01000001">
    <property type="protein sequence ID" value="TDW99986.1"/>
    <property type="molecule type" value="Genomic_DNA"/>
</dbReference>
<evidence type="ECO:0000313" key="1">
    <source>
        <dbReference type="EMBL" id="TDW99986.1"/>
    </source>
</evidence>
<dbReference type="Pfam" id="PF14109">
    <property type="entry name" value="GldH_lipo"/>
    <property type="match status" value="1"/>
</dbReference>
<dbReference type="OrthoDB" id="982482at2"/>
<reference evidence="1 2" key="1">
    <citation type="submission" date="2019-03" db="EMBL/GenBank/DDBJ databases">
        <title>Genomic Encyclopedia of Type Strains, Phase IV (KMG-IV): sequencing the most valuable type-strain genomes for metagenomic binning, comparative biology and taxonomic classification.</title>
        <authorList>
            <person name="Goeker M."/>
        </authorList>
    </citation>
    <scope>NUCLEOTIDE SEQUENCE [LARGE SCALE GENOMIC DNA]</scope>
    <source>
        <strain evidence="1 2">DSM 100059</strain>
    </source>
</reference>
<dbReference type="AlphaFoldDB" id="A0A4R8DRK9"/>
<gene>
    <name evidence="1" type="ORF">EDB95_1003</name>
</gene>
<accession>A0A4R8DRK9</accession>
<sequence length="158" mass="18202">MNLRWTNFLTLALVGALSCGGPHLNDFEKSIPIKGGAWSYAFQPSVQFNVTDTTAAYKVYVVCRHTDRYAYKNLWVFISTRQPGDTAFRKERFELTLQDNLGRWYGTGMDDIWAQQIPLYTNLHFSKTGTYTVVFQQDMRDDDLKGFLDVGLRVEKIP</sequence>
<dbReference type="NCBIfam" id="TIGR03511">
    <property type="entry name" value="GldH_lipo"/>
    <property type="match status" value="1"/>
</dbReference>
<dbReference type="PROSITE" id="PS51257">
    <property type="entry name" value="PROKAR_LIPOPROTEIN"/>
    <property type="match status" value="1"/>
</dbReference>
<keyword evidence="1" id="KW-0449">Lipoprotein</keyword>
<protein>
    <submittedName>
        <fullName evidence="1">Gliding motility-associated lipoprotein GldH</fullName>
    </submittedName>
</protein>